<feature type="compositionally biased region" description="Basic and acidic residues" evidence="2">
    <location>
        <begin position="463"/>
        <end position="493"/>
    </location>
</feature>
<evidence type="ECO:0000313" key="5">
    <source>
        <dbReference type="EMBL" id="KAL3641583.1"/>
    </source>
</evidence>
<reference evidence="6" key="1">
    <citation type="journal article" date="2024" name="IScience">
        <title>Strigolactones Initiate the Formation of Haustorium-like Structures in Castilleja.</title>
        <authorList>
            <person name="Buerger M."/>
            <person name="Peterson D."/>
            <person name="Chory J."/>
        </authorList>
    </citation>
    <scope>NUCLEOTIDE SEQUENCE [LARGE SCALE GENOMIC DNA]</scope>
</reference>
<dbReference type="SMART" id="SM00648">
    <property type="entry name" value="SWAP"/>
    <property type="match status" value="1"/>
</dbReference>
<feature type="compositionally biased region" description="Basic residues" evidence="2">
    <location>
        <begin position="905"/>
        <end position="927"/>
    </location>
</feature>
<dbReference type="AlphaFoldDB" id="A0ABD3DHI9"/>
<name>A0ABD3DHI9_9LAMI</name>
<evidence type="ECO:0000256" key="1">
    <source>
        <dbReference type="ARBA" id="ARBA00022664"/>
    </source>
</evidence>
<sequence length="940" mass="105853">MSSDDEDFVFYGTPIEREEDVTTRKKKALAVASGQLRTALPPWKQEVTDEEGRRRFHGAFTGGYSAGYYNTVGSKEGWAPQSFTSSRKSRAEVKQQSIFNFLDEDEKEDLEGRSLATSMQFDTFGFTATELARKQAEKEQKQRPSSIPGLIPDELIVPVTESIGVKLLVKMGWRQGRSIKDSNKNSLYDARREARKAFLALSDEAGMQIASSKPDEADIGNDPDLPADEDNQFSKSVPAYVINPKQDLHGLGYDPFKQAPEFRENKRLRMSGKREMGGHNSLAIKGKIGPGFGIGALEDLDAEDEDVYASGYDFQDTYVQEIEEPSQTNMDTLRILDGKKHGVLPGFKVASHSDRILDRFGPPEIPKDFVPHHKFPAPLVNEDESAEIPPPEALAPEDNNLKVLIEGVASLVARCGKLFEDLSKEKNQSNPLFDFLRGGHGSDFYARKLWEERKKRGIQPKLLEGKKPQNPEKLTAERRGNILGEKALERSSKDSSSLVASTSSVNISFQLSDTFTRPASNDEQADVAKPFRDDPTKQKRFEQFLKEKYEGGLRSKDSGGSSNMSEAARARERLEFEDAAGAIEKGNLGKKSQLLSDMSTGLQFTTGGIAKEKLPQDQDLVIKEIYPKREEFQWRPAPILCKRFDLIDPYMGKPPPAPRARSKLDSLFFMPDSTKTAMVEKNAVVEKASSSTPQMQKGKQDTDTTEQKNQIEVEVENVERPVDLYKAIFSDDSEDEDENTTSDHHQVEDKQKKMEVANTTLNRLMAGDFLESLGKELGLAVPPEMPPPDTSKPIFQIPQKETINFDKENISSRLTEKTSATNGETAKNMDTRIDGSKESRIQKSRDYVRSSTSPEDERRSRKRSRSRRRKSSSSDTSDDSDDYRDRHCSRSRRKEKGASREKSSSKRRSKHHKHRRKDSSPSRSHRSSGKEHENRKRNRS</sequence>
<dbReference type="GO" id="GO:0006397">
    <property type="term" value="P:mRNA processing"/>
    <property type="evidence" value="ECO:0007669"/>
    <property type="project" value="UniProtKB-KW"/>
</dbReference>
<dbReference type="InterPro" id="IPR000061">
    <property type="entry name" value="Surp"/>
</dbReference>
<dbReference type="PANTHER" id="PTHR13384:SF19">
    <property type="entry name" value="G PATCH DOMAIN-CONTAINING PROTEIN 1"/>
    <property type="match status" value="1"/>
</dbReference>
<protein>
    <submittedName>
        <fullName evidence="5">Uncharacterized protein</fullName>
    </submittedName>
</protein>
<feature type="compositionally biased region" description="Acidic residues" evidence="2">
    <location>
        <begin position="731"/>
        <end position="740"/>
    </location>
</feature>
<feature type="compositionally biased region" description="Basic and acidic residues" evidence="2">
    <location>
        <begin position="827"/>
        <end position="848"/>
    </location>
</feature>
<comment type="caution">
    <text evidence="5">The sequence shown here is derived from an EMBL/GenBank/DDBJ whole genome shotgun (WGS) entry which is preliminary data.</text>
</comment>
<evidence type="ECO:0000259" key="4">
    <source>
        <dbReference type="PROSITE" id="PS50174"/>
    </source>
</evidence>
<proteinExistence type="predicted"/>
<dbReference type="Pfam" id="PF26093">
    <property type="entry name" value="HTH_TGH"/>
    <property type="match status" value="1"/>
</dbReference>
<feature type="region of interest" description="Disordered" evidence="2">
    <location>
        <begin position="459"/>
        <end position="495"/>
    </location>
</feature>
<organism evidence="5 6">
    <name type="scientific">Castilleja foliolosa</name>
    <dbReference type="NCBI Taxonomy" id="1961234"/>
    <lineage>
        <taxon>Eukaryota</taxon>
        <taxon>Viridiplantae</taxon>
        <taxon>Streptophyta</taxon>
        <taxon>Embryophyta</taxon>
        <taxon>Tracheophyta</taxon>
        <taxon>Spermatophyta</taxon>
        <taxon>Magnoliopsida</taxon>
        <taxon>eudicotyledons</taxon>
        <taxon>Gunneridae</taxon>
        <taxon>Pentapetalae</taxon>
        <taxon>asterids</taxon>
        <taxon>lamiids</taxon>
        <taxon>Lamiales</taxon>
        <taxon>Orobanchaceae</taxon>
        <taxon>Pedicularideae</taxon>
        <taxon>Castillejinae</taxon>
        <taxon>Castilleja</taxon>
    </lineage>
</organism>
<dbReference type="Proteomes" id="UP001632038">
    <property type="component" value="Unassembled WGS sequence"/>
</dbReference>
<dbReference type="PROSITE" id="PS50128">
    <property type="entry name" value="SURP"/>
    <property type="match status" value="1"/>
</dbReference>
<feature type="region of interest" description="Disordered" evidence="2">
    <location>
        <begin position="685"/>
        <end position="709"/>
    </location>
</feature>
<gene>
    <name evidence="5" type="ORF">CASFOL_012398</name>
</gene>
<dbReference type="PANTHER" id="PTHR13384">
    <property type="entry name" value="G PATCH DOMAIN-CONTAINING PROTEIN 1"/>
    <property type="match status" value="1"/>
</dbReference>
<keyword evidence="1" id="KW-0507">mRNA processing</keyword>
<feature type="region of interest" description="Disordered" evidence="2">
    <location>
        <begin position="815"/>
        <end position="940"/>
    </location>
</feature>
<feature type="compositionally biased region" description="Polar residues" evidence="2">
    <location>
        <begin position="688"/>
        <end position="697"/>
    </location>
</feature>
<accession>A0ABD3DHI9</accession>
<dbReference type="InterPro" id="IPR000467">
    <property type="entry name" value="G_patch_dom"/>
</dbReference>
<evidence type="ECO:0000313" key="6">
    <source>
        <dbReference type="Proteomes" id="UP001632038"/>
    </source>
</evidence>
<keyword evidence="6" id="KW-1185">Reference proteome</keyword>
<dbReference type="SUPFAM" id="SSF109905">
    <property type="entry name" value="Surp module (SWAP domain)"/>
    <property type="match status" value="1"/>
</dbReference>
<feature type="compositionally biased region" description="Basic and acidic residues" evidence="2">
    <location>
        <begin position="741"/>
        <end position="753"/>
    </location>
</feature>
<feature type="compositionally biased region" description="Basic and acidic residues" evidence="2">
    <location>
        <begin position="698"/>
        <end position="709"/>
    </location>
</feature>
<evidence type="ECO:0000259" key="3">
    <source>
        <dbReference type="PROSITE" id="PS50128"/>
    </source>
</evidence>
<dbReference type="Pfam" id="PF07713">
    <property type="entry name" value="DUF1604"/>
    <property type="match status" value="1"/>
</dbReference>
<dbReference type="Pfam" id="PF01805">
    <property type="entry name" value="Surp"/>
    <property type="match status" value="1"/>
</dbReference>
<dbReference type="Gene3D" id="1.10.10.790">
    <property type="entry name" value="Surp module"/>
    <property type="match status" value="1"/>
</dbReference>
<feature type="domain" description="SURP motif" evidence="3">
    <location>
        <begin position="404"/>
        <end position="446"/>
    </location>
</feature>
<feature type="compositionally biased region" description="Basic residues" evidence="2">
    <location>
        <begin position="860"/>
        <end position="871"/>
    </location>
</feature>
<feature type="region of interest" description="Disordered" evidence="2">
    <location>
        <begin position="730"/>
        <end position="753"/>
    </location>
</feature>
<dbReference type="InterPro" id="IPR011666">
    <property type="entry name" value="DUF1604"/>
</dbReference>
<dbReference type="EMBL" id="JAVIJP010000016">
    <property type="protein sequence ID" value="KAL3641583.1"/>
    <property type="molecule type" value="Genomic_DNA"/>
</dbReference>
<evidence type="ECO:0000256" key="2">
    <source>
        <dbReference type="SAM" id="MobiDB-lite"/>
    </source>
</evidence>
<feature type="domain" description="G-patch" evidence="4">
    <location>
        <begin position="160"/>
        <end position="212"/>
    </location>
</feature>
<dbReference type="InterPro" id="IPR035967">
    <property type="entry name" value="SWAP/Surp_sf"/>
</dbReference>
<dbReference type="PROSITE" id="PS50174">
    <property type="entry name" value="G_PATCH"/>
    <property type="match status" value="1"/>
</dbReference>